<dbReference type="EMBL" id="SPHZ02000010">
    <property type="protein sequence ID" value="KAF0896295.1"/>
    <property type="molecule type" value="Genomic_DNA"/>
</dbReference>
<dbReference type="AlphaFoldDB" id="A0A6G1C6L5"/>
<reference evidence="2 3" key="1">
    <citation type="submission" date="2019-11" db="EMBL/GenBank/DDBJ databases">
        <title>Whole genome sequence of Oryza granulata.</title>
        <authorList>
            <person name="Li W."/>
        </authorList>
    </citation>
    <scope>NUCLEOTIDE SEQUENCE [LARGE SCALE GENOMIC DNA]</scope>
    <source>
        <strain evidence="3">cv. Menghai</strain>
        <tissue evidence="2">Leaf</tissue>
    </source>
</reference>
<dbReference type="InterPro" id="IPR001584">
    <property type="entry name" value="Integrase_cat-core"/>
</dbReference>
<accession>A0A6G1C6L5</accession>
<evidence type="ECO:0000313" key="2">
    <source>
        <dbReference type="EMBL" id="KAF0896295.1"/>
    </source>
</evidence>
<dbReference type="Gene3D" id="3.30.420.10">
    <property type="entry name" value="Ribonuclease H-like superfamily/Ribonuclease H"/>
    <property type="match status" value="1"/>
</dbReference>
<dbReference type="PANTHER" id="PTHR35046:SF26">
    <property type="entry name" value="RNA-DIRECTED DNA POLYMERASE"/>
    <property type="match status" value="1"/>
</dbReference>
<evidence type="ECO:0000313" key="3">
    <source>
        <dbReference type="Proteomes" id="UP000479710"/>
    </source>
</evidence>
<proteinExistence type="predicted"/>
<dbReference type="Proteomes" id="UP000479710">
    <property type="component" value="Unassembled WGS sequence"/>
</dbReference>
<feature type="domain" description="Integrase catalytic" evidence="1">
    <location>
        <begin position="1"/>
        <end position="89"/>
    </location>
</feature>
<organism evidence="2 3">
    <name type="scientific">Oryza meyeriana var. granulata</name>
    <dbReference type="NCBI Taxonomy" id="110450"/>
    <lineage>
        <taxon>Eukaryota</taxon>
        <taxon>Viridiplantae</taxon>
        <taxon>Streptophyta</taxon>
        <taxon>Embryophyta</taxon>
        <taxon>Tracheophyta</taxon>
        <taxon>Spermatophyta</taxon>
        <taxon>Magnoliopsida</taxon>
        <taxon>Liliopsida</taxon>
        <taxon>Poales</taxon>
        <taxon>Poaceae</taxon>
        <taxon>BOP clade</taxon>
        <taxon>Oryzoideae</taxon>
        <taxon>Oryzeae</taxon>
        <taxon>Oryzinae</taxon>
        <taxon>Oryza</taxon>
        <taxon>Oryza meyeriana</taxon>
    </lineage>
</organism>
<evidence type="ECO:0000259" key="1">
    <source>
        <dbReference type="PROSITE" id="PS50994"/>
    </source>
</evidence>
<dbReference type="SUPFAM" id="SSF53098">
    <property type="entry name" value="Ribonuclease H-like"/>
    <property type="match status" value="1"/>
</dbReference>
<dbReference type="GO" id="GO:0003676">
    <property type="term" value="F:nucleic acid binding"/>
    <property type="evidence" value="ECO:0007669"/>
    <property type="project" value="InterPro"/>
</dbReference>
<protein>
    <recommendedName>
        <fullName evidence="1">Integrase catalytic domain-containing protein</fullName>
    </recommendedName>
</protein>
<dbReference type="PANTHER" id="PTHR35046">
    <property type="entry name" value="ZINC KNUCKLE (CCHC-TYPE) FAMILY PROTEIN"/>
    <property type="match status" value="1"/>
</dbReference>
<name>A0A6G1C6L5_9ORYZ</name>
<dbReference type="InterPro" id="IPR012337">
    <property type="entry name" value="RNaseH-like_sf"/>
</dbReference>
<dbReference type="OrthoDB" id="674670at2759"/>
<comment type="caution">
    <text evidence="2">The sequence shown here is derived from an EMBL/GenBank/DDBJ whole genome shotgun (WGS) entry which is preliminary data.</text>
</comment>
<keyword evidence="3" id="KW-1185">Reference proteome</keyword>
<gene>
    <name evidence="2" type="ORF">E2562_021450</name>
</gene>
<dbReference type="GO" id="GO:0015074">
    <property type="term" value="P:DNA integration"/>
    <property type="evidence" value="ECO:0007669"/>
    <property type="project" value="InterPro"/>
</dbReference>
<dbReference type="PROSITE" id="PS50994">
    <property type="entry name" value="INTEGRASE"/>
    <property type="match status" value="1"/>
</dbReference>
<sequence length="89" mass="10009">MDFVEGFPKVGGKSVVLTIVDRFSKYAHFVALGHPYTVTSVACVFFDHIVRLHGIPCSIVSDRDPVFTSTFWTELFALSGVELRLMHMM</sequence>
<dbReference type="InterPro" id="IPR036397">
    <property type="entry name" value="RNaseH_sf"/>
</dbReference>